<protein>
    <submittedName>
        <fullName evidence="3">Uncharacterized protein</fullName>
    </submittedName>
</protein>
<feature type="transmembrane region" description="Helical" evidence="1">
    <location>
        <begin position="28"/>
        <end position="53"/>
    </location>
</feature>
<evidence type="ECO:0000313" key="2">
    <source>
        <dbReference type="EMBL" id="SVP93156.1"/>
    </source>
</evidence>
<evidence type="ECO:0000313" key="3">
    <source>
        <dbReference type="EMBL" id="SVP93960.1"/>
    </source>
</evidence>
<keyword evidence="1" id="KW-0472">Membrane</keyword>
<organism evidence="3">
    <name type="scientific">Theileria annulata</name>
    <dbReference type="NCBI Taxonomy" id="5874"/>
    <lineage>
        <taxon>Eukaryota</taxon>
        <taxon>Sar</taxon>
        <taxon>Alveolata</taxon>
        <taxon>Apicomplexa</taxon>
        <taxon>Aconoidasida</taxon>
        <taxon>Piroplasmida</taxon>
        <taxon>Theileriidae</taxon>
        <taxon>Theileria</taxon>
    </lineage>
</organism>
<keyword evidence="1" id="KW-1133">Transmembrane helix</keyword>
<feature type="transmembrane region" description="Helical" evidence="1">
    <location>
        <begin position="65"/>
        <end position="85"/>
    </location>
</feature>
<dbReference type="EMBL" id="UIVS01000003">
    <property type="protein sequence ID" value="SVP93156.1"/>
    <property type="molecule type" value="Genomic_DNA"/>
</dbReference>
<sequence>MDWSNYMFIKYFIHRMSYELFKCCINNYVFIISNMFKILIILPSFVYSNLILYRFLKTQTTQQKHFLLFQPILLFYTIYTILAILN</sequence>
<accession>A0A3B0N2D0</accession>
<dbReference type="VEuPathDB" id="PiroplasmaDB:TA17470"/>
<keyword evidence="1" id="KW-0812">Transmembrane</keyword>
<gene>
    <name evidence="3" type="ORF">TAT_000295700</name>
    <name evidence="2" type="ORF">TAV_000295800</name>
</gene>
<dbReference type="EMBL" id="UIVT01000003">
    <property type="protein sequence ID" value="SVP93960.1"/>
    <property type="molecule type" value="Genomic_DNA"/>
</dbReference>
<evidence type="ECO:0000256" key="1">
    <source>
        <dbReference type="SAM" id="Phobius"/>
    </source>
</evidence>
<dbReference type="AlphaFoldDB" id="A0A3B0N2D0"/>
<reference evidence="3" key="1">
    <citation type="submission" date="2018-07" db="EMBL/GenBank/DDBJ databases">
        <authorList>
            <person name="Quirk P.G."/>
            <person name="Krulwich T.A."/>
        </authorList>
    </citation>
    <scope>NUCLEOTIDE SEQUENCE</scope>
    <source>
        <strain evidence="3">Anand</strain>
    </source>
</reference>
<proteinExistence type="predicted"/>
<name>A0A3B0N2D0_THEAN</name>